<evidence type="ECO:0000313" key="2">
    <source>
        <dbReference type="Proteomes" id="UP000305067"/>
    </source>
</evidence>
<accession>A0A5C3Q1M6</accession>
<dbReference type="EMBL" id="ML178884">
    <property type="protein sequence ID" value="TFK95456.1"/>
    <property type="molecule type" value="Genomic_DNA"/>
</dbReference>
<reference evidence="1 2" key="1">
    <citation type="journal article" date="2019" name="Nat. Ecol. Evol.">
        <title>Megaphylogeny resolves global patterns of mushroom evolution.</title>
        <authorList>
            <person name="Varga T."/>
            <person name="Krizsan K."/>
            <person name="Foldi C."/>
            <person name="Dima B."/>
            <person name="Sanchez-Garcia M."/>
            <person name="Sanchez-Ramirez S."/>
            <person name="Szollosi G.J."/>
            <person name="Szarkandi J.G."/>
            <person name="Papp V."/>
            <person name="Albert L."/>
            <person name="Andreopoulos W."/>
            <person name="Angelini C."/>
            <person name="Antonin V."/>
            <person name="Barry K.W."/>
            <person name="Bougher N.L."/>
            <person name="Buchanan P."/>
            <person name="Buyck B."/>
            <person name="Bense V."/>
            <person name="Catcheside P."/>
            <person name="Chovatia M."/>
            <person name="Cooper J."/>
            <person name="Damon W."/>
            <person name="Desjardin D."/>
            <person name="Finy P."/>
            <person name="Geml J."/>
            <person name="Haridas S."/>
            <person name="Hughes K."/>
            <person name="Justo A."/>
            <person name="Karasinski D."/>
            <person name="Kautmanova I."/>
            <person name="Kiss B."/>
            <person name="Kocsube S."/>
            <person name="Kotiranta H."/>
            <person name="LaButti K.M."/>
            <person name="Lechner B.E."/>
            <person name="Liimatainen K."/>
            <person name="Lipzen A."/>
            <person name="Lukacs Z."/>
            <person name="Mihaltcheva S."/>
            <person name="Morgado L.N."/>
            <person name="Niskanen T."/>
            <person name="Noordeloos M.E."/>
            <person name="Ohm R.A."/>
            <person name="Ortiz-Santana B."/>
            <person name="Ovrebo C."/>
            <person name="Racz N."/>
            <person name="Riley R."/>
            <person name="Savchenko A."/>
            <person name="Shiryaev A."/>
            <person name="Soop K."/>
            <person name="Spirin V."/>
            <person name="Szebenyi C."/>
            <person name="Tomsovsky M."/>
            <person name="Tulloss R.E."/>
            <person name="Uehling J."/>
            <person name="Grigoriev I.V."/>
            <person name="Vagvolgyi C."/>
            <person name="Papp T."/>
            <person name="Martin F.M."/>
            <person name="Miettinen O."/>
            <person name="Hibbett D.S."/>
            <person name="Nagy L.G."/>
        </authorList>
    </citation>
    <scope>NUCLEOTIDE SEQUENCE [LARGE SCALE GENOMIC DNA]</scope>
    <source>
        <strain evidence="1 2">CBS 309.79</strain>
    </source>
</reference>
<gene>
    <name evidence="1" type="ORF">BDV98DRAFT_608930</name>
</gene>
<keyword evidence="2" id="KW-1185">Reference proteome</keyword>
<organism evidence="1 2">
    <name type="scientific">Pterulicium gracile</name>
    <dbReference type="NCBI Taxonomy" id="1884261"/>
    <lineage>
        <taxon>Eukaryota</taxon>
        <taxon>Fungi</taxon>
        <taxon>Dikarya</taxon>
        <taxon>Basidiomycota</taxon>
        <taxon>Agaricomycotina</taxon>
        <taxon>Agaricomycetes</taxon>
        <taxon>Agaricomycetidae</taxon>
        <taxon>Agaricales</taxon>
        <taxon>Pleurotineae</taxon>
        <taxon>Pterulaceae</taxon>
        <taxon>Pterulicium</taxon>
    </lineage>
</organism>
<name>A0A5C3Q1M6_9AGAR</name>
<dbReference type="Proteomes" id="UP000305067">
    <property type="component" value="Unassembled WGS sequence"/>
</dbReference>
<protein>
    <submittedName>
        <fullName evidence="1">Uncharacterized protein</fullName>
    </submittedName>
</protein>
<dbReference type="AlphaFoldDB" id="A0A5C3Q1M6"/>
<evidence type="ECO:0000313" key="1">
    <source>
        <dbReference type="EMBL" id="TFK95456.1"/>
    </source>
</evidence>
<proteinExistence type="predicted"/>
<sequence length="190" mass="21244">MPMLPLKYIPNPSGVVPAPPESLQIFLQTICANIGNMTSQDNAVASAYGHVNTTASFDIKTSPPEAPATDSLTLCINGIPNHTIFQRGSPPGLVCAKYTNISPRRVARYLAELRRRPRIIARGFCERLRVRELELHMGRLSENYELVENPAYWGHEESRRDEEEKWKRAEGGCGEDVGEFEMGAMRLSDD</sequence>